<evidence type="ECO:0000256" key="9">
    <source>
        <dbReference type="SAM" id="MobiDB-lite"/>
    </source>
</evidence>
<evidence type="ECO:0000256" key="6">
    <source>
        <dbReference type="ARBA" id="ARBA00023242"/>
    </source>
</evidence>
<evidence type="ECO:0000256" key="5">
    <source>
        <dbReference type="ARBA" id="ARBA00022833"/>
    </source>
</evidence>
<feature type="region of interest" description="Disordered" evidence="9">
    <location>
        <begin position="387"/>
        <end position="422"/>
    </location>
</feature>
<feature type="compositionally biased region" description="Basic and acidic residues" evidence="9">
    <location>
        <begin position="1410"/>
        <end position="1420"/>
    </location>
</feature>
<feature type="compositionally biased region" description="Gly residues" evidence="9">
    <location>
        <begin position="1399"/>
        <end position="1408"/>
    </location>
</feature>
<feature type="compositionally biased region" description="Basic and acidic residues" evidence="9">
    <location>
        <begin position="150"/>
        <end position="159"/>
    </location>
</feature>
<feature type="domain" description="RRM" evidence="11">
    <location>
        <begin position="1185"/>
        <end position="1263"/>
    </location>
</feature>
<dbReference type="SUPFAM" id="SSF54928">
    <property type="entry name" value="RNA-binding domain, RBD"/>
    <property type="match status" value="1"/>
</dbReference>
<dbReference type="PROSITE" id="PS51805">
    <property type="entry name" value="EPHD"/>
    <property type="match status" value="1"/>
</dbReference>
<dbReference type="PANTHER" id="PTHR13793:SF107">
    <property type="entry name" value="BROMODOMAIN-CONTAINING PROTEIN HOMOLOG"/>
    <property type="match status" value="1"/>
</dbReference>
<dbReference type="CDD" id="cd15492">
    <property type="entry name" value="PHD_BRPF_JADE_like"/>
    <property type="match status" value="1"/>
</dbReference>
<dbReference type="InterPro" id="IPR011011">
    <property type="entry name" value="Znf_FYVE_PHD"/>
</dbReference>
<dbReference type="InterPro" id="IPR001965">
    <property type="entry name" value="Znf_PHD"/>
</dbReference>
<dbReference type="InterPro" id="IPR000504">
    <property type="entry name" value="RRM_dom"/>
</dbReference>
<evidence type="ECO:0000256" key="7">
    <source>
        <dbReference type="PROSITE-ProRule" id="PRU00146"/>
    </source>
</evidence>
<dbReference type="CDD" id="cd15670">
    <property type="entry name" value="ePHD_BRPF"/>
    <property type="match status" value="1"/>
</dbReference>
<accession>A0AAN4YQE4</accession>
<feature type="compositionally biased region" description="Low complexity" evidence="9">
    <location>
        <begin position="988"/>
        <end position="1004"/>
    </location>
</feature>
<evidence type="ECO:0000256" key="8">
    <source>
        <dbReference type="PROSITE-ProRule" id="PRU00176"/>
    </source>
</evidence>
<feature type="compositionally biased region" description="Polar residues" evidence="9">
    <location>
        <begin position="1"/>
        <end position="10"/>
    </location>
</feature>
<reference evidence="13" key="1">
    <citation type="submission" date="2023-04" db="EMBL/GenBank/DDBJ databases">
        <title>Aspergillus oryzae NBRC 4228.</title>
        <authorList>
            <person name="Ichikawa N."/>
            <person name="Sato H."/>
            <person name="Tonouchi N."/>
        </authorList>
    </citation>
    <scope>NUCLEOTIDE SEQUENCE</scope>
    <source>
        <strain evidence="13">NBRC 4228</strain>
    </source>
</reference>
<feature type="compositionally biased region" description="Basic and acidic residues" evidence="9">
    <location>
        <begin position="58"/>
        <end position="67"/>
    </location>
</feature>
<dbReference type="InterPro" id="IPR034732">
    <property type="entry name" value="EPHD"/>
</dbReference>
<evidence type="ECO:0000313" key="14">
    <source>
        <dbReference type="Proteomes" id="UP001165205"/>
    </source>
</evidence>
<evidence type="ECO:0000256" key="3">
    <source>
        <dbReference type="ARBA" id="ARBA00022737"/>
    </source>
</evidence>
<keyword evidence="3" id="KW-0677">Repeat</keyword>
<feature type="region of interest" description="Disordered" evidence="9">
    <location>
        <begin position="1143"/>
        <end position="1170"/>
    </location>
</feature>
<feature type="domain" description="PHD-type" evidence="10">
    <location>
        <begin position="423"/>
        <end position="473"/>
    </location>
</feature>
<dbReference type="PROSITE" id="PS50102">
    <property type="entry name" value="RRM"/>
    <property type="match status" value="1"/>
</dbReference>
<feature type="compositionally biased region" description="Pro residues" evidence="9">
    <location>
        <begin position="68"/>
        <end position="82"/>
    </location>
</feature>
<feature type="domain" description="PHD-type" evidence="12">
    <location>
        <begin position="477"/>
        <end position="595"/>
    </location>
</feature>
<feature type="compositionally biased region" description="Pro residues" evidence="9">
    <location>
        <begin position="105"/>
        <end position="117"/>
    </location>
</feature>
<dbReference type="FunFam" id="3.30.40.10:FF:000008">
    <property type="entry name" value="Bromodomain containing 1, isoform CRA_a"/>
    <property type="match status" value="1"/>
</dbReference>
<dbReference type="InterPro" id="IPR050701">
    <property type="entry name" value="Histone_Mod_Regulator"/>
</dbReference>
<dbReference type="InterPro" id="IPR019542">
    <property type="entry name" value="Enhancer_polycomb-like_N"/>
</dbReference>
<comment type="caution">
    <text evidence="13">The sequence shown here is derived from an EMBL/GenBank/DDBJ whole genome shotgun (WGS) entry which is preliminary data.</text>
</comment>
<feature type="compositionally biased region" description="Polar residues" evidence="9">
    <location>
        <begin position="1030"/>
        <end position="1040"/>
    </location>
</feature>
<sequence length="1420" mass="158213">MAPLTSNKYRSSPGRPPKTQSKAVLKGTQNSNATPGDGPPLKKRKYVPGGPGGGGRYIELDVRETKPPKPAKPARPPKPAKPSPVARNSTPRTRHAREAEAQPMQLPPPPPPVPTTPPSARLTRDKSQNRGGRFGSSTAAALALQQGDGYKPREERGWEEFHPDLDIETKFVVFPAEEVDKPAPSAHVAHILSPNGLNLSNDKDPLAELIRAHANGTSPTPIKRRPGRPPRRPEAILNALGITPQPKVVPPPGPNPRERLTLPKPSFRLRDPFVFYDHPGVGQQNYVDRTMASVGYQESDLFLRHDRRLIRVTEAPQEDDLDAVNPVGTEEEPNTSVGRVEYDMDEQDEKWLEDYNAKRREDQLEPIKPAVFEITMTKIEKEWHALEKRIPKPNPKPPQTQRPRSSSAAAVNGETTGPGEDQDSKCAICDDGDCENSNAIVFCDGCDLAVHQECYGVPFIPEGQWLCRKCQLVGRGAVNCIFCPNTEGAFKQTTTSKWSHLLCAIWIPEVSIGNPSLMEPITDIEKVPRSRWKLHCYICRQRMGASIQCSNKNCFVAFHVTCARRAQLYLKMKSGHGSPAVMDTHLLKAFCDKHVPPEWRREHGTDAATAEAIEFYRNTMQGRRWGDSQAAALALEPSQPLGYEHGDDEALRTHTPRITLTVGGNKRKRPTVPKTIWKLPSGAPVIPHVVLNAVAASLQRFGVRQRKQYAEDACKYWTLKREARRGAALLKRLQLQLETFSSMEMTRRDYVAMGAAGGKRLQRRIEFGERLYHDLDRLRTMCDEVKKREREKLKDAETLRSIVDTVYFPIFPLLWPIFEKAQGQGLVSIRTKLEERRYTSVSAFSADLARVFTSEIGVQPAGDTAELQMQISGRAPELSLEQREKRKLAKRIIKFIQPALEEAIKKESELNRKPFEQELKELDLMLENSVMSRRGSQAESLAAGDEGQGKREVPLENAEKVNGDVEVTAKSEPSDGAEVTAIPQQSIDSAMPDADQAQAPDGASVSQSQEAPGAMVATPAVEHESDKQENPSANATSTTLDAPPVPNGVSDKSEENDLGPADQPTEPQKEPLTPPPSFKGDQQLPLAQGGIQWYMQPFDPVGTTIHEERWTGRDVMRGMSEELSELDEDELKDLVDDELEGEMGTAIEGSTDTRPDAAPEQAVKVAPIEPRKPLEDEEGAVNTGSNLFVTGIHPRLTESDISRLFEKYGDVESCSIMVDPHTKESRGFGFVKMVTAEQADAAKEGLQGEVIEGRTLSIEKARPRISNIKRLTAFADFRGGGRGGRSDRYDDRRAPYGGSWRRNDDYRYGRYDSYSDRRDYGGRGEGRGDYRDYRRDYRDDYGSYRGIDRYASGGREDRYSRDERRDDRREERRGYYDRDANPPSYSHGGAPPPPREAYSGGGGGGGGRSYEPREDRYGSR</sequence>
<evidence type="ECO:0000313" key="13">
    <source>
        <dbReference type="EMBL" id="GMG35189.1"/>
    </source>
</evidence>
<keyword evidence="4 7" id="KW-0863">Zinc-finger</keyword>
<dbReference type="CDD" id="cd00590">
    <property type="entry name" value="RRM_SF"/>
    <property type="match status" value="1"/>
</dbReference>
<dbReference type="InterPro" id="IPR012677">
    <property type="entry name" value="Nucleotide-bd_a/b_plait_sf"/>
</dbReference>
<dbReference type="PANTHER" id="PTHR13793">
    <property type="entry name" value="PHD FINGER PROTEINS"/>
    <property type="match status" value="1"/>
</dbReference>
<dbReference type="SMART" id="SM00360">
    <property type="entry name" value="RRM"/>
    <property type="match status" value="1"/>
</dbReference>
<keyword evidence="5" id="KW-0862">Zinc</keyword>
<keyword evidence="6" id="KW-0539">Nucleus</keyword>
<dbReference type="InterPro" id="IPR019786">
    <property type="entry name" value="Zinc_finger_PHD-type_CS"/>
</dbReference>
<feature type="compositionally biased region" description="Polar residues" evidence="9">
    <location>
        <begin position="18"/>
        <end position="34"/>
    </location>
</feature>
<comment type="subcellular location">
    <subcellularLocation>
        <location evidence="1">Nucleus</location>
    </subcellularLocation>
</comment>
<feature type="region of interest" description="Disordered" evidence="9">
    <location>
        <begin position="242"/>
        <end position="263"/>
    </location>
</feature>
<dbReference type="InterPro" id="IPR013083">
    <property type="entry name" value="Znf_RING/FYVE/PHD"/>
</dbReference>
<dbReference type="InterPro" id="IPR019787">
    <property type="entry name" value="Znf_PHD-finger"/>
</dbReference>
<dbReference type="PROSITE" id="PS50016">
    <property type="entry name" value="ZF_PHD_2"/>
    <property type="match status" value="1"/>
</dbReference>
<dbReference type="GO" id="GO:0003723">
    <property type="term" value="F:RNA binding"/>
    <property type="evidence" value="ECO:0007669"/>
    <property type="project" value="UniProtKB-UniRule"/>
</dbReference>
<organism evidence="13 14">
    <name type="scientific">Aspergillus oryzae</name>
    <name type="common">Yellow koji mold</name>
    <dbReference type="NCBI Taxonomy" id="5062"/>
    <lineage>
        <taxon>Eukaryota</taxon>
        <taxon>Fungi</taxon>
        <taxon>Dikarya</taxon>
        <taxon>Ascomycota</taxon>
        <taxon>Pezizomycotina</taxon>
        <taxon>Eurotiomycetes</taxon>
        <taxon>Eurotiomycetidae</taxon>
        <taxon>Eurotiales</taxon>
        <taxon>Aspergillaceae</taxon>
        <taxon>Aspergillus</taxon>
        <taxon>Aspergillus subgen. Circumdati</taxon>
    </lineage>
</organism>
<dbReference type="SMART" id="SM00249">
    <property type="entry name" value="PHD"/>
    <property type="match status" value="2"/>
</dbReference>
<feature type="compositionally biased region" description="Polar residues" evidence="9">
    <location>
        <begin position="401"/>
        <end position="415"/>
    </location>
</feature>
<protein>
    <submittedName>
        <fullName evidence="13">Unnamed protein product</fullName>
    </submittedName>
</protein>
<dbReference type="InterPro" id="IPR035979">
    <property type="entry name" value="RBD_domain_sf"/>
</dbReference>
<dbReference type="EMBL" id="BSYA01000160">
    <property type="protein sequence ID" value="GMG35189.1"/>
    <property type="molecule type" value="Genomic_DNA"/>
</dbReference>
<name>A0AAN4YQE4_ASPOZ</name>
<feature type="compositionally biased region" description="Basic and acidic residues" evidence="9">
    <location>
        <begin position="1311"/>
        <end position="1380"/>
    </location>
</feature>
<feature type="compositionally biased region" description="Basic and acidic residues" evidence="9">
    <location>
        <begin position="947"/>
        <end position="973"/>
    </location>
</feature>
<dbReference type="GO" id="GO:0006357">
    <property type="term" value="P:regulation of transcription by RNA polymerase II"/>
    <property type="evidence" value="ECO:0007669"/>
    <property type="project" value="TreeGrafter"/>
</dbReference>
<dbReference type="GO" id="GO:0005634">
    <property type="term" value="C:nucleus"/>
    <property type="evidence" value="ECO:0007669"/>
    <property type="project" value="UniProtKB-SubCell"/>
</dbReference>
<evidence type="ECO:0000256" key="1">
    <source>
        <dbReference type="ARBA" id="ARBA00004123"/>
    </source>
</evidence>
<proteinExistence type="predicted"/>
<feature type="region of interest" description="Disordered" evidence="9">
    <location>
        <begin position="933"/>
        <end position="1092"/>
    </location>
</feature>
<dbReference type="Pfam" id="PF13832">
    <property type="entry name" value="zf-HC5HC2H_2"/>
    <property type="match status" value="1"/>
</dbReference>
<keyword evidence="8" id="KW-0694">RNA-binding</keyword>
<dbReference type="Gene3D" id="3.30.70.330">
    <property type="match status" value="1"/>
</dbReference>
<evidence type="ECO:0000259" key="10">
    <source>
        <dbReference type="PROSITE" id="PS50016"/>
    </source>
</evidence>
<dbReference type="PROSITE" id="PS01359">
    <property type="entry name" value="ZF_PHD_1"/>
    <property type="match status" value="1"/>
</dbReference>
<evidence type="ECO:0000256" key="4">
    <source>
        <dbReference type="ARBA" id="ARBA00022771"/>
    </source>
</evidence>
<evidence type="ECO:0000259" key="12">
    <source>
        <dbReference type="PROSITE" id="PS51805"/>
    </source>
</evidence>
<evidence type="ECO:0000259" key="11">
    <source>
        <dbReference type="PROSITE" id="PS50102"/>
    </source>
</evidence>
<dbReference type="Gene3D" id="3.30.40.10">
    <property type="entry name" value="Zinc/RING finger domain, C3HC4 (zinc finger)"/>
    <property type="match status" value="2"/>
</dbReference>
<dbReference type="GO" id="GO:0008270">
    <property type="term" value="F:zinc ion binding"/>
    <property type="evidence" value="ECO:0007669"/>
    <property type="project" value="UniProtKB-KW"/>
</dbReference>
<dbReference type="Proteomes" id="UP001165205">
    <property type="component" value="Unassembled WGS sequence"/>
</dbReference>
<feature type="region of interest" description="Disordered" evidence="9">
    <location>
        <begin position="1311"/>
        <end position="1420"/>
    </location>
</feature>
<feature type="region of interest" description="Disordered" evidence="9">
    <location>
        <begin position="1"/>
        <end position="159"/>
    </location>
</feature>
<dbReference type="Pfam" id="PF13831">
    <property type="entry name" value="PHD_2"/>
    <property type="match status" value="1"/>
</dbReference>
<keyword evidence="2" id="KW-0479">Metal-binding</keyword>
<dbReference type="SUPFAM" id="SSF57903">
    <property type="entry name" value="FYVE/PHD zinc finger"/>
    <property type="match status" value="1"/>
</dbReference>
<dbReference type="FunFam" id="3.30.40.10:FF:000007">
    <property type="entry name" value="Bromodomain containing 1, isoform CRA_b"/>
    <property type="match status" value="1"/>
</dbReference>
<dbReference type="Pfam" id="PF00076">
    <property type="entry name" value="RRM_1"/>
    <property type="match status" value="1"/>
</dbReference>
<gene>
    <name evidence="13" type="ORF">Aory04_001043300</name>
</gene>
<dbReference type="Pfam" id="PF10513">
    <property type="entry name" value="EPL1"/>
    <property type="match status" value="1"/>
</dbReference>
<evidence type="ECO:0000256" key="2">
    <source>
        <dbReference type="ARBA" id="ARBA00022723"/>
    </source>
</evidence>